<feature type="region of interest" description="Disordered" evidence="3">
    <location>
        <begin position="231"/>
        <end position="250"/>
    </location>
</feature>
<dbReference type="GO" id="GO:0003841">
    <property type="term" value="F:1-acylglycerol-3-phosphate O-acyltransferase activity"/>
    <property type="evidence" value="ECO:0007669"/>
    <property type="project" value="TreeGrafter"/>
</dbReference>
<evidence type="ECO:0000259" key="4">
    <source>
        <dbReference type="SMART" id="SM00563"/>
    </source>
</evidence>
<evidence type="ECO:0000313" key="5">
    <source>
        <dbReference type="EMBL" id="NJJ02963.1"/>
    </source>
</evidence>
<feature type="domain" description="Phospholipid/glycerol acyltransferase" evidence="4">
    <location>
        <begin position="37"/>
        <end position="156"/>
    </location>
</feature>
<dbReference type="RefSeq" id="WP_070422176.1">
    <property type="nucleotide sequence ID" value="NZ_JAAUVV010000001.1"/>
</dbReference>
<dbReference type="CDD" id="cd07989">
    <property type="entry name" value="LPLAT_AGPAT-like"/>
    <property type="match status" value="1"/>
</dbReference>
<comment type="caution">
    <text evidence="5">The sequence shown here is derived from an EMBL/GenBank/DDBJ whole genome shotgun (WGS) entry which is preliminary data.</text>
</comment>
<name>A0AAP6XKH1_9CORY</name>
<dbReference type="GO" id="GO:0006654">
    <property type="term" value="P:phosphatidic acid biosynthetic process"/>
    <property type="evidence" value="ECO:0007669"/>
    <property type="project" value="TreeGrafter"/>
</dbReference>
<dbReference type="SMART" id="SM00563">
    <property type="entry name" value="PlsC"/>
    <property type="match status" value="1"/>
</dbReference>
<sequence>MANKWYSLFKAIFGPPLLVWNRPRIYGVENIPDEGPALLVSNHQAVLDSFYLPLMVRRQLKFPAKMEYFTGTGLSGRLQRFFFTAVGQVPIDRSSDTAGDVLLETVKKIFDDGELFGIYAEGTRSPDGRVYKGRTGMARIAMPTGVPVILVGMIGSGRANPIGTKLIRPVKVQIKISEPIDPRAWAVENGYDPDSREAVRPFTDYCMHRIAEMIGEEYVDVYATDVKKSLEQTGKYPEGAEPKTGPKGVQ</sequence>
<dbReference type="Pfam" id="PF01553">
    <property type="entry name" value="Acyltransferase"/>
    <property type="match status" value="1"/>
</dbReference>
<protein>
    <submittedName>
        <fullName evidence="5">1-acyl-sn-glycerol-3-phosphate acyltransferase</fullName>
    </submittedName>
</protein>
<proteinExistence type="predicted"/>
<dbReference type="GO" id="GO:0005886">
    <property type="term" value="C:plasma membrane"/>
    <property type="evidence" value="ECO:0007669"/>
    <property type="project" value="TreeGrafter"/>
</dbReference>
<evidence type="ECO:0000256" key="2">
    <source>
        <dbReference type="ARBA" id="ARBA00023315"/>
    </source>
</evidence>
<dbReference type="InterPro" id="IPR002123">
    <property type="entry name" value="Plipid/glycerol_acylTrfase"/>
</dbReference>
<dbReference type="AlphaFoldDB" id="A0AAP6XKH1"/>
<evidence type="ECO:0000256" key="1">
    <source>
        <dbReference type="ARBA" id="ARBA00022679"/>
    </source>
</evidence>
<dbReference type="EMBL" id="JAAUVV010000001">
    <property type="protein sequence ID" value="NJJ02963.1"/>
    <property type="molecule type" value="Genomic_DNA"/>
</dbReference>
<evidence type="ECO:0000256" key="3">
    <source>
        <dbReference type="SAM" id="MobiDB-lite"/>
    </source>
</evidence>
<evidence type="ECO:0000313" key="6">
    <source>
        <dbReference type="Proteomes" id="UP000591626"/>
    </source>
</evidence>
<organism evidence="5 6">
    <name type="scientific">Corynebacterium coyleae</name>
    <dbReference type="NCBI Taxonomy" id="53374"/>
    <lineage>
        <taxon>Bacteria</taxon>
        <taxon>Bacillati</taxon>
        <taxon>Actinomycetota</taxon>
        <taxon>Actinomycetes</taxon>
        <taxon>Mycobacteriales</taxon>
        <taxon>Corynebacteriaceae</taxon>
        <taxon>Corynebacterium</taxon>
    </lineage>
</organism>
<dbReference type="PANTHER" id="PTHR10434">
    <property type="entry name" value="1-ACYL-SN-GLYCEROL-3-PHOSPHATE ACYLTRANSFERASE"/>
    <property type="match status" value="1"/>
</dbReference>
<reference evidence="5 6" key="1">
    <citation type="submission" date="2020-03" db="EMBL/GenBank/DDBJ databases">
        <title>Draft genome sequences of bacterial isolates from the female urobiome.</title>
        <authorList>
            <person name="Miller-Ensminger T."/>
            <person name="Wolfe A.J."/>
            <person name="Putonti C."/>
        </authorList>
    </citation>
    <scope>NUCLEOTIDE SEQUENCE [LARGE SCALE GENOMIC DNA]</scope>
    <source>
        <strain evidence="5 6">UMB8490</strain>
    </source>
</reference>
<dbReference type="SUPFAM" id="SSF69593">
    <property type="entry name" value="Glycerol-3-phosphate (1)-acyltransferase"/>
    <property type="match status" value="1"/>
</dbReference>
<keyword evidence="2 5" id="KW-0012">Acyltransferase</keyword>
<gene>
    <name evidence="5" type="ORF">HC138_00995</name>
</gene>
<accession>A0AAP6XKH1</accession>
<dbReference type="Proteomes" id="UP000591626">
    <property type="component" value="Unassembled WGS sequence"/>
</dbReference>
<dbReference type="PANTHER" id="PTHR10434:SF11">
    <property type="entry name" value="1-ACYL-SN-GLYCEROL-3-PHOSPHATE ACYLTRANSFERASE"/>
    <property type="match status" value="1"/>
</dbReference>
<keyword evidence="1" id="KW-0808">Transferase</keyword>